<evidence type="ECO:0000313" key="2">
    <source>
        <dbReference type="EMBL" id="RFU28775.1"/>
    </source>
</evidence>
<comment type="caution">
    <text evidence="2">The sequence shown here is derived from an EMBL/GenBank/DDBJ whole genome shotgun (WGS) entry which is preliminary data.</text>
</comment>
<dbReference type="AlphaFoldDB" id="A0A3E2H5U2"/>
<feature type="non-terminal residue" evidence="2">
    <location>
        <position position="99"/>
    </location>
</feature>
<gene>
    <name evidence="2" type="ORF">B7463_g7563</name>
</gene>
<keyword evidence="3" id="KW-1185">Reference proteome</keyword>
<protein>
    <submittedName>
        <fullName evidence="2">Uncharacterized protein</fullName>
    </submittedName>
</protein>
<dbReference type="Proteomes" id="UP000258309">
    <property type="component" value="Unassembled WGS sequence"/>
</dbReference>
<feature type="compositionally biased region" description="Basic and acidic residues" evidence="1">
    <location>
        <begin position="19"/>
        <end position="31"/>
    </location>
</feature>
<feature type="non-terminal residue" evidence="2">
    <location>
        <position position="1"/>
    </location>
</feature>
<evidence type="ECO:0000313" key="3">
    <source>
        <dbReference type="Proteomes" id="UP000258309"/>
    </source>
</evidence>
<name>A0A3E2H5U2_SCYLI</name>
<proteinExistence type="predicted"/>
<feature type="region of interest" description="Disordered" evidence="1">
    <location>
        <begin position="1"/>
        <end position="65"/>
    </location>
</feature>
<evidence type="ECO:0000256" key="1">
    <source>
        <dbReference type="SAM" id="MobiDB-lite"/>
    </source>
</evidence>
<sequence length="99" mass="10512">MLLTLNPSTAPSFRNGAMKCERNEKRERERASGGAWKPAVGSGAAQALSFGDGGPHPAAGVRRQVGVGPGPLQLLILDDRSMVQKTGWSVSLQQRERAS</sequence>
<accession>A0A3E2H5U2</accession>
<dbReference type="EMBL" id="NCSJ02000151">
    <property type="protein sequence ID" value="RFU28775.1"/>
    <property type="molecule type" value="Genomic_DNA"/>
</dbReference>
<feature type="compositionally biased region" description="Polar residues" evidence="1">
    <location>
        <begin position="1"/>
        <end position="12"/>
    </location>
</feature>
<reference evidence="2 3" key="1">
    <citation type="submission" date="2018-05" db="EMBL/GenBank/DDBJ databases">
        <title>Draft genome sequence of Scytalidium lignicola DSM 105466, a ubiquitous saprotrophic fungus.</title>
        <authorList>
            <person name="Buettner E."/>
            <person name="Gebauer A.M."/>
            <person name="Hofrichter M."/>
            <person name="Liers C."/>
            <person name="Kellner H."/>
        </authorList>
    </citation>
    <scope>NUCLEOTIDE SEQUENCE [LARGE SCALE GENOMIC DNA]</scope>
    <source>
        <strain evidence="2 3">DSM 105466</strain>
    </source>
</reference>
<organism evidence="2 3">
    <name type="scientific">Scytalidium lignicola</name>
    <name type="common">Hyphomycete</name>
    <dbReference type="NCBI Taxonomy" id="5539"/>
    <lineage>
        <taxon>Eukaryota</taxon>
        <taxon>Fungi</taxon>
        <taxon>Dikarya</taxon>
        <taxon>Ascomycota</taxon>
        <taxon>Pezizomycotina</taxon>
        <taxon>Leotiomycetes</taxon>
        <taxon>Leotiomycetes incertae sedis</taxon>
        <taxon>Scytalidium</taxon>
    </lineage>
</organism>